<feature type="region of interest" description="Disordered" evidence="1">
    <location>
        <begin position="1"/>
        <end position="42"/>
    </location>
</feature>
<protein>
    <submittedName>
        <fullName evidence="2">Uncharacterized protein</fullName>
    </submittedName>
</protein>
<organism evidence="2 3">
    <name type="scientific">Botryotinia narcissicola</name>
    <dbReference type="NCBI Taxonomy" id="278944"/>
    <lineage>
        <taxon>Eukaryota</taxon>
        <taxon>Fungi</taxon>
        <taxon>Dikarya</taxon>
        <taxon>Ascomycota</taxon>
        <taxon>Pezizomycotina</taxon>
        <taxon>Leotiomycetes</taxon>
        <taxon>Helotiales</taxon>
        <taxon>Sclerotiniaceae</taxon>
        <taxon>Botryotinia</taxon>
    </lineage>
</organism>
<feature type="compositionally biased region" description="Polar residues" evidence="1">
    <location>
        <begin position="8"/>
        <end position="40"/>
    </location>
</feature>
<evidence type="ECO:0000313" key="2">
    <source>
        <dbReference type="EMBL" id="TGO67885.1"/>
    </source>
</evidence>
<feature type="compositionally biased region" description="Basic and acidic residues" evidence="1">
    <location>
        <begin position="160"/>
        <end position="176"/>
    </location>
</feature>
<dbReference type="OrthoDB" id="3545477at2759"/>
<sequence length="704" mass="80765">MVRLIEPSKSQDINEISDHTVQSHNTSSSDGKSSQTNGMTSKRAILSKKAARANAKKRVHNGIWIEPSVKECDLDCEPTDEQLHFANGIGWGDSPVSESVQKMMFRLLPKEVRETEETEAKEKTTIRKRKAMSIPAPNPTDETPESTDRRSQRIRRKVKTYNDRALARRAVSSREEDQSDSDASENTTRQPKLSPKQPQEAMEDPVSSPSRSDAESSDREPGTVKRRSQRARPVVKTYNTKIMAGTAVHTPANHLQGEKGVSKAALDHRPMSESDEESSTNLTNIDEIKRAAQKEYPDDSSEDAFAKYTIENSIRDIESQKTGRRCTFDTNIRLHYNKRQLRGELVTFFLNSDYRKAPRLNDVDRTSNLIFILVVEEEQGSLVPDTITCNLDRPDLYREPDYCVHHSEYIGPICQSDPWYYSRYSPQVRVKAHSFCKPETGSQELLKMTHLVDDRFIDASCLRVCKDFYNLCSALLYRDNSFTFTTCKSNIQSLGVDSGCMVDENRPRKRYQDAKFEKLNPNFLSLDDWNHEIGKGISQIQDPSTVDRISWLYYDPFLRFLQTIGLKNAALLKTIHFTGMIRTTANPLIRGHNVSPQPDDIRMSLQIYVKFINQFCPRMQQITLNIHPDENKYWSFEADLVSLLGDHIRELKTVKTLILRTVSMSEPEKYVPIRFALATETMQWFADRTARRAVEDRRLAGYMF</sequence>
<accession>A0A4Z1J2G6</accession>
<proteinExistence type="predicted"/>
<feature type="compositionally biased region" description="Basic and acidic residues" evidence="1">
    <location>
        <begin position="113"/>
        <end position="125"/>
    </location>
</feature>
<feature type="compositionally biased region" description="Basic and acidic residues" evidence="1">
    <location>
        <begin position="212"/>
        <end position="223"/>
    </location>
</feature>
<dbReference type="Proteomes" id="UP000297452">
    <property type="component" value="Unassembled WGS sequence"/>
</dbReference>
<evidence type="ECO:0000256" key="1">
    <source>
        <dbReference type="SAM" id="MobiDB-lite"/>
    </source>
</evidence>
<reference evidence="2 3" key="1">
    <citation type="submission" date="2017-12" db="EMBL/GenBank/DDBJ databases">
        <title>Comparative genomics of Botrytis spp.</title>
        <authorList>
            <person name="Valero-Jimenez C.A."/>
            <person name="Tapia P."/>
            <person name="Veloso J."/>
            <person name="Silva-Moreno E."/>
            <person name="Staats M."/>
            <person name="Valdes J.H."/>
            <person name="Van Kan J.A.L."/>
        </authorList>
    </citation>
    <scope>NUCLEOTIDE SEQUENCE [LARGE SCALE GENOMIC DNA]</scope>
    <source>
        <strain evidence="2 3">MUCL2120</strain>
    </source>
</reference>
<comment type="caution">
    <text evidence="2">The sequence shown here is derived from an EMBL/GenBank/DDBJ whole genome shotgun (WGS) entry which is preliminary data.</text>
</comment>
<dbReference type="EMBL" id="PQXJ01000034">
    <property type="protein sequence ID" value="TGO67885.1"/>
    <property type="molecule type" value="Genomic_DNA"/>
</dbReference>
<dbReference type="AlphaFoldDB" id="A0A4Z1J2G6"/>
<gene>
    <name evidence="2" type="ORF">BOTNAR_0034g00450</name>
</gene>
<feature type="region of interest" description="Disordered" evidence="1">
    <location>
        <begin position="113"/>
        <end position="238"/>
    </location>
</feature>
<keyword evidence="3" id="KW-1185">Reference proteome</keyword>
<evidence type="ECO:0000313" key="3">
    <source>
        <dbReference type="Proteomes" id="UP000297452"/>
    </source>
</evidence>
<name>A0A4Z1J2G6_9HELO</name>